<dbReference type="Proteomes" id="UP000479190">
    <property type="component" value="Unassembled WGS sequence"/>
</dbReference>
<evidence type="ECO:0000313" key="6">
    <source>
        <dbReference type="EMBL" id="CAB0036709.1"/>
    </source>
</evidence>
<dbReference type="OrthoDB" id="8122015at2759"/>
<dbReference type="PANTHER" id="PTHR24075:SF6">
    <property type="entry name" value="ACTIVATING SIGNAL COINTEGRATOR 1 COMPLEX SUBUNIT 3"/>
    <property type="match status" value="1"/>
</dbReference>
<feature type="domain" description="SEC63" evidence="5">
    <location>
        <begin position="2"/>
        <end position="54"/>
    </location>
</feature>
<sequence length="56" mass="6442">MCKYKVESLSYDSSNTKAFLLLQAHFSRLPLPCADYYTDLKSVLDQSIRILQIISN</sequence>
<keyword evidence="3" id="KW-1133">Transmembrane helix</keyword>
<evidence type="ECO:0000313" key="7">
    <source>
        <dbReference type="Proteomes" id="UP000479190"/>
    </source>
</evidence>
<dbReference type="EMBL" id="CADCXV010000826">
    <property type="protein sequence ID" value="CAB0036709.1"/>
    <property type="molecule type" value="Genomic_DNA"/>
</dbReference>
<dbReference type="InterPro" id="IPR004179">
    <property type="entry name" value="Sec63-dom"/>
</dbReference>
<dbReference type="GO" id="GO:0043138">
    <property type="term" value="F:3'-5' DNA helicase activity"/>
    <property type="evidence" value="ECO:0007669"/>
    <property type="project" value="TreeGrafter"/>
</dbReference>
<organism evidence="6 7">
    <name type="scientific">Trichogramma brassicae</name>
    <dbReference type="NCBI Taxonomy" id="86971"/>
    <lineage>
        <taxon>Eukaryota</taxon>
        <taxon>Metazoa</taxon>
        <taxon>Ecdysozoa</taxon>
        <taxon>Arthropoda</taxon>
        <taxon>Hexapoda</taxon>
        <taxon>Insecta</taxon>
        <taxon>Pterygota</taxon>
        <taxon>Neoptera</taxon>
        <taxon>Endopterygota</taxon>
        <taxon>Hymenoptera</taxon>
        <taxon>Apocrita</taxon>
        <taxon>Proctotrupomorpha</taxon>
        <taxon>Chalcidoidea</taxon>
        <taxon>Trichogrammatidae</taxon>
        <taxon>Trichogramma</taxon>
    </lineage>
</organism>
<proteinExistence type="predicted"/>
<dbReference type="Pfam" id="PF02889">
    <property type="entry name" value="Sec63"/>
    <property type="match status" value="1"/>
</dbReference>
<keyword evidence="7" id="KW-1185">Reference proteome</keyword>
<evidence type="ECO:0000256" key="1">
    <source>
        <dbReference type="ARBA" id="ARBA00004141"/>
    </source>
</evidence>
<reference evidence="6 7" key="1">
    <citation type="submission" date="2020-02" db="EMBL/GenBank/DDBJ databases">
        <authorList>
            <person name="Ferguson B K."/>
        </authorList>
    </citation>
    <scope>NUCLEOTIDE SEQUENCE [LARGE SCALE GENOMIC DNA]</scope>
</reference>
<name>A0A6H5ILT4_9HYME</name>
<dbReference type="AlphaFoldDB" id="A0A6H5ILT4"/>
<keyword evidence="4" id="KW-0472">Membrane</keyword>
<evidence type="ECO:0000256" key="2">
    <source>
        <dbReference type="ARBA" id="ARBA00022692"/>
    </source>
</evidence>
<gene>
    <name evidence="6" type="ORF">TBRA_LOCUS8567</name>
</gene>
<dbReference type="GO" id="GO:0003723">
    <property type="term" value="F:RNA binding"/>
    <property type="evidence" value="ECO:0007669"/>
    <property type="project" value="TreeGrafter"/>
</dbReference>
<keyword evidence="2" id="KW-0812">Transmembrane</keyword>
<accession>A0A6H5ILT4</accession>
<dbReference type="GO" id="GO:0005634">
    <property type="term" value="C:nucleus"/>
    <property type="evidence" value="ECO:0007669"/>
    <property type="project" value="TreeGrafter"/>
</dbReference>
<comment type="subcellular location">
    <subcellularLocation>
        <location evidence="1">Membrane</location>
        <topology evidence="1">Multi-pass membrane protein</topology>
    </subcellularLocation>
</comment>
<dbReference type="Gene3D" id="1.10.3380.10">
    <property type="entry name" value="Sec63 N-terminal domain-like domain"/>
    <property type="match status" value="1"/>
</dbReference>
<dbReference type="GO" id="GO:0016020">
    <property type="term" value="C:membrane"/>
    <property type="evidence" value="ECO:0007669"/>
    <property type="project" value="UniProtKB-SubCell"/>
</dbReference>
<dbReference type="PANTHER" id="PTHR24075">
    <property type="entry name" value="SEC63 DOMAIN-CONTAINING"/>
    <property type="match status" value="1"/>
</dbReference>
<evidence type="ECO:0000259" key="5">
    <source>
        <dbReference type="Pfam" id="PF02889"/>
    </source>
</evidence>
<dbReference type="SUPFAM" id="SSF158702">
    <property type="entry name" value="Sec63 N-terminal domain-like"/>
    <property type="match status" value="1"/>
</dbReference>
<evidence type="ECO:0000256" key="4">
    <source>
        <dbReference type="ARBA" id="ARBA00023136"/>
    </source>
</evidence>
<evidence type="ECO:0000256" key="3">
    <source>
        <dbReference type="ARBA" id="ARBA00022989"/>
    </source>
</evidence>
<protein>
    <recommendedName>
        <fullName evidence="5">SEC63 domain-containing protein</fullName>
    </recommendedName>
</protein>